<feature type="region of interest" description="Disordered" evidence="1">
    <location>
        <begin position="298"/>
        <end position="319"/>
    </location>
</feature>
<evidence type="ECO:0000313" key="3">
    <source>
        <dbReference type="EMBL" id="ADO55026.2"/>
    </source>
</evidence>
<dbReference type="Proteomes" id="UP000006868">
    <property type="component" value="Chromosome"/>
</dbReference>
<feature type="region of interest" description="Disordered" evidence="1">
    <location>
        <begin position="130"/>
        <end position="153"/>
    </location>
</feature>
<name>E3EEA3_PAEPS</name>
<dbReference type="EMBL" id="CP002213">
    <property type="protein sequence ID" value="ADO55026.2"/>
    <property type="molecule type" value="Genomic_DNA"/>
</dbReference>
<dbReference type="Pfam" id="PF18964">
    <property type="entry name" value="DUF5704"/>
    <property type="match status" value="1"/>
</dbReference>
<dbReference type="OrthoDB" id="2657408at2"/>
<dbReference type="InterPro" id="IPR043759">
    <property type="entry name" value="DUF5704"/>
</dbReference>
<feature type="compositionally biased region" description="Polar residues" evidence="1">
    <location>
        <begin position="305"/>
        <end position="316"/>
    </location>
</feature>
<evidence type="ECO:0000256" key="1">
    <source>
        <dbReference type="SAM" id="MobiDB-lite"/>
    </source>
</evidence>
<evidence type="ECO:0000259" key="2">
    <source>
        <dbReference type="Pfam" id="PF18964"/>
    </source>
</evidence>
<accession>E3EEA3</accession>
<proteinExistence type="predicted"/>
<dbReference type="HOGENOM" id="CLU_286484_0_0_9"/>
<organism evidence="3 4">
    <name type="scientific">Paenibacillus polymyxa (strain SC2)</name>
    <name type="common">Bacillus polymyxa</name>
    <dbReference type="NCBI Taxonomy" id="886882"/>
    <lineage>
        <taxon>Bacteria</taxon>
        <taxon>Bacillati</taxon>
        <taxon>Bacillota</taxon>
        <taxon>Bacilli</taxon>
        <taxon>Bacillales</taxon>
        <taxon>Paenibacillaceae</taxon>
        <taxon>Paenibacillus</taxon>
    </lineage>
</organism>
<protein>
    <recommendedName>
        <fullName evidence="2">DUF5704 domain-containing protein</fullName>
    </recommendedName>
</protein>
<dbReference type="AlphaFoldDB" id="E3EEA3"/>
<dbReference type="eggNOG" id="COG5492">
    <property type="taxonomic scope" value="Bacteria"/>
</dbReference>
<dbReference type="RefSeq" id="WP_043885886.1">
    <property type="nucleotide sequence ID" value="NC_014622.2"/>
</dbReference>
<dbReference type="KEGG" id="ppm:PPSC2_05105"/>
<feature type="region of interest" description="Disordered" evidence="1">
    <location>
        <begin position="478"/>
        <end position="506"/>
    </location>
</feature>
<sequence length="1099" mass="125084">MKKTKHLLIALLVGLLLFFQFPPFSFPTNMVAADTEITPLSYFPDKNNRYFVGMMYFDMWKNTAGEWVTQKKQPNKHMYGEATFTYKFQFPGRKIKSVEASLYEPKINKENLDYKKYFSKSRSDNYEDYRRAISGDSTSNSSKTSNEIRPFQKQGIGTDTTVIPVTVNMLLDAEEPLNIKDESCPTCAKEVEAWRIYQPILFKIELESALIVKHFTTDGKSLNNVFKPIEDELKPNQPYDFTPPTNPKYEYVGYKKSTTGKPPSGDILPGIVPGFTYDGSFEQFTAYLYYKEAQGCPKPGESQEGAPSNCQDNEQPTKGVVCSRPVPGLRLETAELDPVVSAVIKADQRGRERFDVSKGIPTSESLYGHVQAKRYLFQHKFVNMTGQCTYTVNVKREYRLTWRPKKKSRRNETVKRTYTYQIVRPYSYWKIDNLEVYGIKEATLRNYALPNEAITLRPQSYTPPSYIAATQGNFYPLPAPGTVDGGSRSKNGGSSKPSVPDDRSVLKSKAEEAVKEIEVENDTLTFENKIIMNPERVKVNGPKPGVIPSSGAIGADVLYSPNHVIDKHKMNKPNTPSSGDITYAILKGNINGGADKTLPIQGINTVTVHTPVVNLSTVSDDAAHNQKTQPTKGRSALILERPFRVTISTAGPHLNIPGYGDREYAKYVRTKQVRFPFDVYDKGKTHFYPRGTWIDIPVLQLDTDFYLPVWVDEGNYTVEFRTIAENAPDGFTEQHHANTNLAHHVANDVVNIEVIGRMYDFHITDIADYHWERVFRLQKGSPLHSGLSYWTGLGNIDGLPRGNPEPFTLPIRPGSHPFEGYANVAVKTGYHFKFDLKTKGNMFSARDGIRITPSFYWVSKNGRQREEVDLYTHAGSQKFIRVGSAEDREKRYVILNERLRNVPMEEMQNTAAYQYQHGLSEAERSQLTLERYVALYAQRITRSKTWVGRYDWLVLPAAVRTLIGPKTDLPEGVDADRANAAIQRWYGEYSLPADVYAVTKGTDLRNVSRERELNEHTDLFKKTGFIVVRFNLESLRQGDTEHPHLQYINGPLLNQWQLEGYRREIKDPYGHTFHLQDGDIVFYHADQSSRDDFNSFVPH</sequence>
<feature type="domain" description="DUF5704" evidence="2">
    <location>
        <begin position="354"/>
        <end position="522"/>
    </location>
</feature>
<feature type="compositionally biased region" description="Low complexity" evidence="1">
    <location>
        <begin position="485"/>
        <end position="498"/>
    </location>
</feature>
<dbReference type="PATRIC" id="fig|886882.15.peg.1034"/>
<evidence type="ECO:0000313" key="4">
    <source>
        <dbReference type="Proteomes" id="UP000006868"/>
    </source>
</evidence>
<gene>
    <name evidence="3" type="ORF">PPSC2_05105</name>
</gene>
<reference evidence="3 4" key="1">
    <citation type="journal article" date="2011" name="J. Bacteriol.">
        <title>Complete genome sequence of Paenibacillus polymyxa SC2, a strain of plant growth-promoting Rhizobacterium with broad-spectrum antimicrobial activity.</title>
        <authorList>
            <person name="Ma M."/>
            <person name="Wang C."/>
            <person name="Ding Y."/>
            <person name="Li L."/>
            <person name="Shen D."/>
            <person name="Jiang X."/>
            <person name="Guan D."/>
            <person name="Cao F."/>
            <person name="Chen H."/>
            <person name="Feng R."/>
            <person name="Wang X."/>
            <person name="Ge Y."/>
            <person name="Yao L."/>
            <person name="Bing X."/>
            <person name="Yang X."/>
            <person name="Li J."/>
            <person name="Du B."/>
        </authorList>
    </citation>
    <scope>NUCLEOTIDE SEQUENCE [LARGE SCALE GENOMIC DNA]</scope>
    <source>
        <strain evidence="3 4">SC2</strain>
    </source>
</reference>